<dbReference type="SUPFAM" id="SSF69318">
    <property type="entry name" value="Integrin alpha N-terminal domain"/>
    <property type="match status" value="1"/>
</dbReference>
<proteinExistence type="predicted"/>
<reference evidence="4" key="2">
    <citation type="submission" date="2021-04" db="EMBL/GenBank/DDBJ databases">
        <title>Saccharothrix algeriensis WGS.</title>
        <authorList>
            <person name="Stuskova K."/>
            <person name="Hakalova E."/>
            <person name="Tebbal A.B."/>
            <person name="Eichmeier A."/>
        </authorList>
    </citation>
    <scope>NUCLEOTIDE SEQUENCE</scope>
    <source>
        <strain evidence="4">NRRL B-24137</strain>
    </source>
</reference>
<name>A0A8T8I518_9PSEU</name>
<dbReference type="InterPro" id="IPR028994">
    <property type="entry name" value="Integrin_alpha_N"/>
</dbReference>
<keyword evidence="1 2" id="KW-0732">Signal</keyword>
<dbReference type="Gene3D" id="2.130.10.130">
    <property type="entry name" value="Integrin alpha, N-terminal"/>
    <property type="match status" value="1"/>
</dbReference>
<dbReference type="EMBL" id="JAFBCL010000001">
    <property type="protein sequence ID" value="MBM7812042.1"/>
    <property type="molecule type" value="Genomic_DNA"/>
</dbReference>
<evidence type="ECO:0000256" key="1">
    <source>
        <dbReference type="ARBA" id="ARBA00022729"/>
    </source>
</evidence>
<accession>A0A8T8I518</accession>
<dbReference type="EMBL" id="CP072788">
    <property type="protein sequence ID" value="QTR05721.1"/>
    <property type="molecule type" value="Genomic_DNA"/>
</dbReference>
<evidence type="ECO:0000313" key="5">
    <source>
        <dbReference type="Proteomes" id="UP000671828"/>
    </source>
</evidence>
<dbReference type="PANTHER" id="PTHR44103:SF1">
    <property type="entry name" value="PROPROTEIN CONVERTASE P"/>
    <property type="match status" value="1"/>
</dbReference>
<gene>
    <name evidence="4" type="ORF">J7S33_14985</name>
    <name evidence="3" type="ORF">JOE68_002907</name>
</gene>
<dbReference type="AlphaFoldDB" id="A0A8T8I518"/>
<dbReference type="Proteomes" id="UP000671828">
    <property type="component" value="Chromosome"/>
</dbReference>
<reference evidence="3 6" key="1">
    <citation type="submission" date="2021-01" db="EMBL/GenBank/DDBJ databases">
        <title>Sequencing the genomes of 1000 actinobacteria strains.</title>
        <authorList>
            <person name="Klenk H.-P."/>
        </authorList>
    </citation>
    <scope>NUCLEOTIDE SEQUENCE [LARGE SCALE GENOMIC DNA]</scope>
    <source>
        <strain evidence="3 6">DSM 44581</strain>
    </source>
</reference>
<evidence type="ECO:0000313" key="6">
    <source>
        <dbReference type="Proteomes" id="UP001195724"/>
    </source>
</evidence>
<evidence type="ECO:0000313" key="3">
    <source>
        <dbReference type="EMBL" id="MBM7812042.1"/>
    </source>
</evidence>
<organism evidence="4 5">
    <name type="scientific">Saccharothrix algeriensis</name>
    <dbReference type="NCBI Taxonomy" id="173560"/>
    <lineage>
        <taxon>Bacteria</taxon>
        <taxon>Bacillati</taxon>
        <taxon>Actinomycetota</taxon>
        <taxon>Actinomycetes</taxon>
        <taxon>Pseudonocardiales</taxon>
        <taxon>Pseudonocardiaceae</taxon>
        <taxon>Saccharothrix</taxon>
    </lineage>
</organism>
<feature type="chain" id="PRO_5035798930" evidence="2">
    <location>
        <begin position="28"/>
        <end position="336"/>
    </location>
</feature>
<dbReference type="RefSeq" id="WP_204842860.1">
    <property type="nucleotide sequence ID" value="NZ_JAFBCL010000001.1"/>
</dbReference>
<sequence>MQHKLRLFAVATAAALAGSLVSAGASAAAEPAGTGEGIRVVGDFRPAKAAPGEVGHRSATSGGRSGDFTTDYVPDIMARQGNDGTLKVYPHSRSFQGIYTYQPAVAINYGWSGFRWVGQGRINADTNADVVSIDQQGTMRVYPHSGVFNGTATLAPPTVVGYGWNVNDLVAFGDLTGDGYDDIVARGRGGNYAYLYEHSGAYNGVSTFKAPITLLEGVRNTVEMNLADITLDGVPDLVYLEPADTLGVFSFMDGPPDENGYPLGDQWDLGYGWDTLNAVTVTEVNGDGRPDVMGRRHNGDLVVYPHAPTWNPANPLATLQAPVLLGWGWQTNDVIS</sequence>
<keyword evidence="6" id="KW-1185">Reference proteome</keyword>
<evidence type="ECO:0000256" key="2">
    <source>
        <dbReference type="SAM" id="SignalP"/>
    </source>
</evidence>
<protein>
    <submittedName>
        <fullName evidence="4">VCBS repeat-containing protein</fullName>
    </submittedName>
</protein>
<evidence type="ECO:0000313" key="4">
    <source>
        <dbReference type="EMBL" id="QTR05721.1"/>
    </source>
</evidence>
<dbReference type="InterPro" id="IPR013517">
    <property type="entry name" value="FG-GAP"/>
</dbReference>
<feature type="signal peptide" evidence="2">
    <location>
        <begin position="1"/>
        <end position="27"/>
    </location>
</feature>
<dbReference type="PANTHER" id="PTHR44103">
    <property type="entry name" value="PROPROTEIN CONVERTASE P"/>
    <property type="match status" value="1"/>
</dbReference>
<dbReference type="Proteomes" id="UP001195724">
    <property type="component" value="Unassembled WGS sequence"/>
</dbReference>
<dbReference type="Pfam" id="PF13517">
    <property type="entry name" value="FG-GAP_3"/>
    <property type="match status" value="1"/>
</dbReference>